<dbReference type="FunFam" id="3.30.565.10:FF:000006">
    <property type="entry name" value="Sensor histidine kinase WalK"/>
    <property type="match status" value="1"/>
</dbReference>
<dbReference type="PRINTS" id="PR00344">
    <property type="entry name" value="BCTRLSENSOR"/>
</dbReference>
<dbReference type="CDD" id="cd06225">
    <property type="entry name" value="HAMP"/>
    <property type="match status" value="1"/>
</dbReference>
<dbReference type="RefSeq" id="WP_176062265.1">
    <property type="nucleotide sequence ID" value="NZ_BJTG01000001.1"/>
</dbReference>
<dbReference type="Proteomes" id="UP000503640">
    <property type="component" value="Unassembled WGS sequence"/>
</dbReference>
<evidence type="ECO:0000256" key="1">
    <source>
        <dbReference type="ARBA" id="ARBA00000085"/>
    </source>
</evidence>
<dbReference type="Gene3D" id="3.30.450.20">
    <property type="entry name" value="PAS domain"/>
    <property type="match status" value="1"/>
</dbReference>
<dbReference type="Pfam" id="PF00512">
    <property type="entry name" value="HisKA"/>
    <property type="match status" value="1"/>
</dbReference>
<dbReference type="SUPFAM" id="SSF55785">
    <property type="entry name" value="PYP-like sensor domain (PAS domain)"/>
    <property type="match status" value="1"/>
</dbReference>
<dbReference type="GO" id="GO:0005524">
    <property type="term" value="F:ATP binding"/>
    <property type="evidence" value="ECO:0007669"/>
    <property type="project" value="UniProtKB-KW"/>
</dbReference>
<dbReference type="GO" id="GO:0000155">
    <property type="term" value="F:phosphorelay sensor kinase activity"/>
    <property type="evidence" value="ECO:0007669"/>
    <property type="project" value="InterPro"/>
</dbReference>
<gene>
    <name evidence="17" type="ORF">AMYX_02100</name>
</gene>
<dbReference type="InterPro" id="IPR003594">
    <property type="entry name" value="HATPase_dom"/>
</dbReference>
<protein>
    <recommendedName>
        <fullName evidence="3">histidine kinase</fullName>
        <ecNumber evidence="3">2.7.13.3</ecNumber>
    </recommendedName>
</protein>
<keyword evidence="4" id="KW-0597">Phosphoprotein</keyword>
<dbReference type="SMART" id="SM00387">
    <property type="entry name" value="HATPase_c"/>
    <property type="match status" value="1"/>
</dbReference>
<sequence>MTLRAKLLLAQAPLALALALVGAASVSAIASLGLSPALILRDNYRSVLAAERMLRAEKDLDDFALARAAGRAGADAERARATASFEAELHAQESNITERGEAEATRDMRGRWAKYLRALDAVVAASPRARLDVYFDAFMPAARELQHAAQDILAINQDAMQRKSDQARRAAEHTTAEVIGVIVAAVAAGLAASVWLMARLLRPLAALSHTVRRIGEGDLDVRAPVAGRDEIAALGVEFNTMAERLRQYRSSSLGELLQAQQASQAAIDSLPDPVVVVDASGAILNLNGAAEALFRRGGGVAPSVTALEPELRATVERVRAHVLAGKGAYVPRGFDEAVRVEGADGARSLLPRASPLYSEQGSITGATIVLQDVTRLMRFDELKNDLVATVAHEFRTPLTSLRMAIHLCADELVGPLTDKQGDLMLAARQDCERLQSIVDDLLDLSRIQSGRLELAWGSAAPSELVGVVLEAHRAEAAAKGIQLTGIAGRHLPKVRVDRERVELVISNLLANAVRHSPRGGTVEVTAVEGEGSVRFEVKDSGPGIAAEHQDRIFEKFYRIPGAPAGGVGLGLYLAREIVEAHGGRIGVESAPGVGSRFWFTVPRADAASSPPADEPRPAA</sequence>
<keyword evidence="8 17" id="KW-0418">Kinase</keyword>
<dbReference type="PANTHER" id="PTHR42878">
    <property type="entry name" value="TWO-COMPONENT HISTIDINE KINASE"/>
    <property type="match status" value="1"/>
</dbReference>
<evidence type="ECO:0000259" key="14">
    <source>
        <dbReference type="PROSITE" id="PS50109"/>
    </source>
</evidence>
<evidence type="ECO:0000256" key="7">
    <source>
        <dbReference type="ARBA" id="ARBA00022741"/>
    </source>
</evidence>
<evidence type="ECO:0000256" key="2">
    <source>
        <dbReference type="ARBA" id="ARBA00004141"/>
    </source>
</evidence>
<dbReference type="GO" id="GO:0000156">
    <property type="term" value="F:phosphorelay response regulator activity"/>
    <property type="evidence" value="ECO:0007669"/>
    <property type="project" value="TreeGrafter"/>
</dbReference>
<feature type="transmembrane region" description="Helical" evidence="13">
    <location>
        <begin position="178"/>
        <end position="198"/>
    </location>
</feature>
<evidence type="ECO:0000256" key="6">
    <source>
        <dbReference type="ARBA" id="ARBA00022692"/>
    </source>
</evidence>
<dbReference type="InterPro" id="IPR000014">
    <property type="entry name" value="PAS"/>
</dbReference>
<dbReference type="EMBL" id="BJTG01000001">
    <property type="protein sequence ID" value="GEJ55469.1"/>
    <property type="molecule type" value="Genomic_DNA"/>
</dbReference>
<dbReference type="Gene3D" id="3.30.565.10">
    <property type="entry name" value="Histidine kinase-like ATPase, C-terminal domain"/>
    <property type="match status" value="1"/>
</dbReference>
<feature type="domain" description="HAMP" evidence="16">
    <location>
        <begin position="198"/>
        <end position="250"/>
    </location>
</feature>
<feature type="domain" description="Histidine kinase" evidence="14">
    <location>
        <begin position="389"/>
        <end position="605"/>
    </location>
</feature>
<keyword evidence="5" id="KW-0808">Transferase</keyword>
<keyword evidence="10 13" id="KW-1133">Transmembrane helix</keyword>
<dbReference type="GO" id="GO:0030295">
    <property type="term" value="F:protein kinase activator activity"/>
    <property type="evidence" value="ECO:0007669"/>
    <property type="project" value="TreeGrafter"/>
</dbReference>
<dbReference type="InterPro" id="IPR003660">
    <property type="entry name" value="HAMP_dom"/>
</dbReference>
<evidence type="ECO:0000259" key="15">
    <source>
        <dbReference type="PROSITE" id="PS50112"/>
    </source>
</evidence>
<comment type="subcellular location">
    <subcellularLocation>
        <location evidence="2">Membrane</location>
        <topology evidence="2">Multi-pass membrane protein</topology>
    </subcellularLocation>
</comment>
<keyword evidence="9" id="KW-0067">ATP-binding</keyword>
<dbReference type="PROSITE" id="PS50109">
    <property type="entry name" value="HIS_KIN"/>
    <property type="match status" value="1"/>
</dbReference>
<proteinExistence type="predicted"/>
<dbReference type="SMART" id="SM00304">
    <property type="entry name" value="HAMP"/>
    <property type="match status" value="1"/>
</dbReference>
<dbReference type="Gene3D" id="1.10.287.130">
    <property type="match status" value="1"/>
</dbReference>
<evidence type="ECO:0000256" key="11">
    <source>
        <dbReference type="ARBA" id="ARBA00023012"/>
    </source>
</evidence>
<keyword evidence="6 13" id="KW-0812">Transmembrane</keyword>
<dbReference type="InterPro" id="IPR004358">
    <property type="entry name" value="Sig_transdc_His_kin-like_C"/>
</dbReference>
<dbReference type="SMART" id="SM00388">
    <property type="entry name" value="HisKA"/>
    <property type="match status" value="1"/>
</dbReference>
<dbReference type="CDD" id="cd00082">
    <property type="entry name" value="HisKA"/>
    <property type="match status" value="1"/>
</dbReference>
<dbReference type="EC" id="2.7.13.3" evidence="3"/>
<evidence type="ECO:0000259" key="16">
    <source>
        <dbReference type="PROSITE" id="PS50885"/>
    </source>
</evidence>
<evidence type="ECO:0000256" key="9">
    <source>
        <dbReference type="ARBA" id="ARBA00022840"/>
    </source>
</evidence>
<comment type="catalytic activity">
    <reaction evidence="1">
        <text>ATP + protein L-histidine = ADP + protein N-phospho-L-histidine.</text>
        <dbReference type="EC" id="2.7.13.3"/>
    </reaction>
</comment>
<dbReference type="Pfam" id="PF02518">
    <property type="entry name" value="HATPase_c"/>
    <property type="match status" value="1"/>
</dbReference>
<keyword evidence="12 13" id="KW-0472">Membrane</keyword>
<evidence type="ECO:0000256" key="10">
    <source>
        <dbReference type="ARBA" id="ARBA00022989"/>
    </source>
</evidence>
<dbReference type="CDD" id="cd00075">
    <property type="entry name" value="HATPase"/>
    <property type="match status" value="1"/>
</dbReference>
<dbReference type="InterPro" id="IPR050351">
    <property type="entry name" value="BphY/WalK/GraS-like"/>
</dbReference>
<dbReference type="GO" id="GO:0016020">
    <property type="term" value="C:membrane"/>
    <property type="evidence" value="ECO:0007669"/>
    <property type="project" value="UniProtKB-SubCell"/>
</dbReference>
<dbReference type="InterPro" id="IPR003661">
    <property type="entry name" value="HisK_dim/P_dom"/>
</dbReference>
<dbReference type="Gene3D" id="6.10.340.10">
    <property type="match status" value="1"/>
</dbReference>
<evidence type="ECO:0000256" key="12">
    <source>
        <dbReference type="ARBA" id="ARBA00023136"/>
    </source>
</evidence>
<keyword evidence="11" id="KW-0902">Two-component regulatory system</keyword>
<keyword evidence="7" id="KW-0547">Nucleotide-binding</keyword>
<dbReference type="GO" id="GO:0006355">
    <property type="term" value="P:regulation of DNA-templated transcription"/>
    <property type="evidence" value="ECO:0007669"/>
    <property type="project" value="InterPro"/>
</dbReference>
<dbReference type="InterPro" id="IPR035965">
    <property type="entry name" value="PAS-like_dom_sf"/>
</dbReference>
<dbReference type="PROSITE" id="PS50112">
    <property type="entry name" value="PAS"/>
    <property type="match status" value="1"/>
</dbReference>
<dbReference type="InterPro" id="IPR013767">
    <property type="entry name" value="PAS_fold"/>
</dbReference>
<dbReference type="InterPro" id="IPR005467">
    <property type="entry name" value="His_kinase_dom"/>
</dbReference>
<organism evidence="17 18">
    <name type="scientific">Anaeromyxobacter diazotrophicus</name>
    <dbReference type="NCBI Taxonomy" id="2590199"/>
    <lineage>
        <taxon>Bacteria</taxon>
        <taxon>Pseudomonadati</taxon>
        <taxon>Myxococcota</taxon>
        <taxon>Myxococcia</taxon>
        <taxon>Myxococcales</taxon>
        <taxon>Cystobacterineae</taxon>
        <taxon>Anaeromyxobacteraceae</taxon>
        <taxon>Anaeromyxobacter</taxon>
    </lineage>
</organism>
<dbReference type="GO" id="GO:0007234">
    <property type="term" value="P:osmosensory signaling via phosphorelay pathway"/>
    <property type="evidence" value="ECO:0007669"/>
    <property type="project" value="TreeGrafter"/>
</dbReference>
<dbReference type="SUPFAM" id="SSF158472">
    <property type="entry name" value="HAMP domain-like"/>
    <property type="match status" value="1"/>
</dbReference>
<dbReference type="SUPFAM" id="SSF47384">
    <property type="entry name" value="Homodimeric domain of signal transducing histidine kinase"/>
    <property type="match status" value="1"/>
</dbReference>
<dbReference type="SUPFAM" id="SSF55874">
    <property type="entry name" value="ATPase domain of HSP90 chaperone/DNA topoisomerase II/histidine kinase"/>
    <property type="match status" value="1"/>
</dbReference>
<evidence type="ECO:0000313" key="18">
    <source>
        <dbReference type="Proteomes" id="UP000503640"/>
    </source>
</evidence>
<evidence type="ECO:0000256" key="8">
    <source>
        <dbReference type="ARBA" id="ARBA00022777"/>
    </source>
</evidence>
<name>A0A7I9VGV1_9BACT</name>
<dbReference type="Pfam" id="PF00672">
    <property type="entry name" value="HAMP"/>
    <property type="match status" value="1"/>
</dbReference>
<accession>A0A7I9VGV1</accession>
<evidence type="ECO:0000256" key="13">
    <source>
        <dbReference type="SAM" id="Phobius"/>
    </source>
</evidence>
<evidence type="ECO:0000256" key="4">
    <source>
        <dbReference type="ARBA" id="ARBA00022553"/>
    </source>
</evidence>
<reference evidence="18" key="1">
    <citation type="journal article" date="2020" name="Appl. Environ. Microbiol.">
        <title>Diazotrophic Anaeromyxobacter Isolates from Soils.</title>
        <authorList>
            <person name="Masuda Y."/>
            <person name="Yamanaka H."/>
            <person name="Xu Z.X."/>
            <person name="Shiratori Y."/>
            <person name="Aono T."/>
            <person name="Amachi S."/>
            <person name="Senoo K."/>
            <person name="Itoh H."/>
        </authorList>
    </citation>
    <scope>NUCLEOTIDE SEQUENCE [LARGE SCALE GENOMIC DNA]</scope>
    <source>
        <strain evidence="18">R267</strain>
    </source>
</reference>
<comment type="caution">
    <text evidence="17">The sequence shown here is derived from an EMBL/GenBank/DDBJ whole genome shotgun (WGS) entry which is preliminary data.</text>
</comment>
<evidence type="ECO:0000256" key="3">
    <source>
        <dbReference type="ARBA" id="ARBA00012438"/>
    </source>
</evidence>
<keyword evidence="18" id="KW-1185">Reference proteome</keyword>
<feature type="domain" description="PAS" evidence="15">
    <location>
        <begin position="259"/>
        <end position="294"/>
    </location>
</feature>
<dbReference type="Pfam" id="PF00989">
    <property type="entry name" value="PAS"/>
    <property type="match status" value="1"/>
</dbReference>
<evidence type="ECO:0000256" key="5">
    <source>
        <dbReference type="ARBA" id="ARBA00022679"/>
    </source>
</evidence>
<evidence type="ECO:0000313" key="17">
    <source>
        <dbReference type="EMBL" id="GEJ55469.1"/>
    </source>
</evidence>
<dbReference type="AlphaFoldDB" id="A0A7I9VGV1"/>
<dbReference type="InterPro" id="IPR036890">
    <property type="entry name" value="HATPase_C_sf"/>
</dbReference>
<dbReference type="InterPro" id="IPR036097">
    <property type="entry name" value="HisK_dim/P_sf"/>
</dbReference>
<dbReference type="PANTHER" id="PTHR42878:SF7">
    <property type="entry name" value="SENSOR HISTIDINE KINASE GLRK"/>
    <property type="match status" value="1"/>
</dbReference>
<dbReference type="PROSITE" id="PS50885">
    <property type="entry name" value="HAMP"/>
    <property type="match status" value="1"/>
</dbReference>